<sequence length="41" mass="4621">VSRRLHNPLEHSELPGKQGLPEPGRVRAEELQPARPCAEEH</sequence>
<dbReference type="Proteomes" id="UP000694381">
    <property type="component" value="Unassembled WGS sequence"/>
</dbReference>
<reference evidence="2" key="2">
    <citation type="submission" date="2025-09" db="UniProtKB">
        <authorList>
            <consortium name="Ensembl"/>
        </authorList>
    </citation>
    <scope>IDENTIFICATION</scope>
</reference>
<dbReference type="AlphaFoldDB" id="A0A8C6QUZ5"/>
<organism evidence="2 3">
    <name type="scientific">Nannospalax galili</name>
    <name type="common">Northern Israeli blind subterranean mole rat</name>
    <name type="synonym">Spalax galili</name>
    <dbReference type="NCBI Taxonomy" id="1026970"/>
    <lineage>
        <taxon>Eukaryota</taxon>
        <taxon>Metazoa</taxon>
        <taxon>Chordata</taxon>
        <taxon>Craniata</taxon>
        <taxon>Vertebrata</taxon>
        <taxon>Euteleostomi</taxon>
        <taxon>Mammalia</taxon>
        <taxon>Eutheria</taxon>
        <taxon>Euarchontoglires</taxon>
        <taxon>Glires</taxon>
        <taxon>Rodentia</taxon>
        <taxon>Myomorpha</taxon>
        <taxon>Muroidea</taxon>
        <taxon>Spalacidae</taxon>
        <taxon>Spalacinae</taxon>
        <taxon>Nannospalax</taxon>
    </lineage>
</organism>
<name>A0A8C6QUZ5_NANGA</name>
<evidence type="ECO:0000313" key="3">
    <source>
        <dbReference type="Proteomes" id="UP000694381"/>
    </source>
</evidence>
<accession>A0A8C6QUZ5</accession>
<evidence type="ECO:0000256" key="1">
    <source>
        <dbReference type="SAM" id="MobiDB-lite"/>
    </source>
</evidence>
<feature type="compositionally biased region" description="Basic and acidic residues" evidence="1">
    <location>
        <begin position="24"/>
        <end position="41"/>
    </location>
</feature>
<reference evidence="2" key="1">
    <citation type="submission" date="2025-08" db="UniProtKB">
        <authorList>
            <consortium name="Ensembl"/>
        </authorList>
    </citation>
    <scope>IDENTIFICATION</scope>
</reference>
<evidence type="ECO:0000313" key="2">
    <source>
        <dbReference type="Ensembl" id="ENSNGAP00000008788.1"/>
    </source>
</evidence>
<gene>
    <name evidence="2" type="primary">Luzp1</name>
</gene>
<dbReference type="Ensembl" id="ENSNGAT00000014293.1">
    <property type="protein sequence ID" value="ENSNGAP00000008788.1"/>
    <property type="gene ID" value="ENSNGAG00000011666.1"/>
</dbReference>
<keyword evidence="3" id="KW-1185">Reference proteome</keyword>
<proteinExistence type="predicted"/>
<protein>
    <submittedName>
        <fullName evidence="2">Uncharacterized protein</fullName>
    </submittedName>
</protein>
<feature type="region of interest" description="Disordered" evidence="1">
    <location>
        <begin position="1"/>
        <end position="41"/>
    </location>
</feature>